<organism evidence="1 2">
    <name type="scientific">Amphibalanus amphitrite</name>
    <name type="common">Striped barnacle</name>
    <name type="synonym">Balanus amphitrite</name>
    <dbReference type="NCBI Taxonomy" id="1232801"/>
    <lineage>
        <taxon>Eukaryota</taxon>
        <taxon>Metazoa</taxon>
        <taxon>Ecdysozoa</taxon>
        <taxon>Arthropoda</taxon>
        <taxon>Crustacea</taxon>
        <taxon>Multicrustacea</taxon>
        <taxon>Cirripedia</taxon>
        <taxon>Thoracica</taxon>
        <taxon>Thoracicalcarea</taxon>
        <taxon>Balanomorpha</taxon>
        <taxon>Balanoidea</taxon>
        <taxon>Balanidae</taxon>
        <taxon>Amphibalaninae</taxon>
        <taxon>Amphibalanus</taxon>
    </lineage>
</organism>
<dbReference type="AlphaFoldDB" id="A0A6A4UZC9"/>
<accession>A0A6A4UZC9</accession>
<protein>
    <submittedName>
        <fullName evidence="1">Uncharacterized protein</fullName>
    </submittedName>
</protein>
<comment type="caution">
    <text evidence="1">The sequence shown here is derived from an EMBL/GenBank/DDBJ whole genome shotgun (WGS) entry which is preliminary data.</text>
</comment>
<evidence type="ECO:0000313" key="1">
    <source>
        <dbReference type="EMBL" id="KAF0287153.1"/>
    </source>
</evidence>
<reference evidence="1 2" key="1">
    <citation type="submission" date="2019-07" db="EMBL/GenBank/DDBJ databases">
        <title>Draft genome assembly of a fouling barnacle, Amphibalanus amphitrite (Darwin, 1854): The first reference genome for Thecostraca.</title>
        <authorList>
            <person name="Kim W."/>
        </authorList>
    </citation>
    <scope>NUCLEOTIDE SEQUENCE [LARGE SCALE GENOMIC DNA]</scope>
    <source>
        <strain evidence="1">SNU_AA5</strain>
        <tissue evidence="1">Soma without cirri and trophi</tissue>
    </source>
</reference>
<dbReference type="EMBL" id="VIIS01002210">
    <property type="protein sequence ID" value="KAF0287153.1"/>
    <property type="molecule type" value="Genomic_DNA"/>
</dbReference>
<dbReference type="Proteomes" id="UP000440578">
    <property type="component" value="Unassembled WGS sequence"/>
</dbReference>
<proteinExistence type="predicted"/>
<sequence>MLYPHTHKTIRQYVVEELKNILDVVLKRQDMGAQSECSGPLREISRMINHREPAVLSHPLLSVLKTSDVEVTIPDLSGGRARCHPSVALPAFSLLLLLLLGHRSTPT</sequence>
<evidence type="ECO:0000313" key="2">
    <source>
        <dbReference type="Proteomes" id="UP000440578"/>
    </source>
</evidence>
<gene>
    <name evidence="1" type="ORF">FJT64_014339</name>
</gene>
<keyword evidence="2" id="KW-1185">Reference proteome</keyword>
<dbReference type="OrthoDB" id="6374728at2759"/>
<name>A0A6A4UZC9_AMPAM</name>